<dbReference type="Proteomes" id="UP001189429">
    <property type="component" value="Unassembled WGS sequence"/>
</dbReference>
<comment type="caution">
    <text evidence="2">The sequence shown here is derived from an EMBL/GenBank/DDBJ whole genome shotgun (WGS) entry which is preliminary data.</text>
</comment>
<sequence length="84" mass="8887">MPRAAFEVSLGPPEWERPGPRGAGGGGGAEEEAPLLRKLGDTAEWLAHSDDTDPARLVAGWFRDFGPSVGLRSPHAAAWLALQV</sequence>
<feature type="region of interest" description="Disordered" evidence="1">
    <location>
        <begin position="1"/>
        <end position="34"/>
    </location>
</feature>
<feature type="non-terminal residue" evidence="2">
    <location>
        <position position="84"/>
    </location>
</feature>
<keyword evidence="3" id="KW-1185">Reference proteome</keyword>
<organism evidence="2 3">
    <name type="scientific">Prorocentrum cordatum</name>
    <dbReference type="NCBI Taxonomy" id="2364126"/>
    <lineage>
        <taxon>Eukaryota</taxon>
        <taxon>Sar</taxon>
        <taxon>Alveolata</taxon>
        <taxon>Dinophyceae</taxon>
        <taxon>Prorocentrales</taxon>
        <taxon>Prorocentraceae</taxon>
        <taxon>Prorocentrum</taxon>
    </lineage>
</organism>
<evidence type="ECO:0000256" key="1">
    <source>
        <dbReference type="SAM" id="MobiDB-lite"/>
    </source>
</evidence>
<reference evidence="2" key="1">
    <citation type="submission" date="2023-10" db="EMBL/GenBank/DDBJ databases">
        <authorList>
            <person name="Chen Y."/>
            <person name="Shah S."/>
            <person name="Dougan E. K."/>
            <person name="Thang M."/>
            <person name="Chan C."/>
        </authorList>
    </citation>
    <scope>NUCLEOTIDE SEQUENCE [LARGE SCALE GENOMIC DNA]</scope>
</reference>
<gene>
    <name evidence="2" type="ORF">PCOR1329_LOCUS22583</name>
</gene>
<accession>A0ABN9RPP3</accession>
<dbReference type="EMBL" id="CAUYUJ010007561">
    <property type="protein sequence ID" value="CAK0821194.1"/>
    <property type="molecule type" value="Genomic_DNA"/>
</dbReference>
<name>A0ABN9RPP3_9DINO</name>
<protein>
    <submittedName>
        <fullName evidence="2">Uncharacterized protein</fullName>
    </submittedName>
</protein>
<evidence type="ECO:0000313" key="2">
    <source>
        <dbReference type="EMBL" id="CAK0821194.1"/>
    </source>
</evidence>
<proteinExistence type="predicted"/>
<evidence type="ECO:0000313" key="3">
    <source>
        <dbReference type="Proteomes" id="UP001189429"/>
    </source>
</evidence>